<dbReference type="Proteomes" id="UP001501295">
    <property type="component" value="Unassembled WGS sequence"/>
</dbReference>
<evidence type="ECO:0000256" key="1">
    <source>
        <dbReference type="SAM" id="MobiDB-lite"/>
    </source>
</evidence>
<sequence length="652" mass="68904">MGDVPNALADSISPYLRSHADNPVAWQPWGEAAFVEARRRDVPVLVSIGYSTCHWCHVMARESFSDPELAEHLNDRFVAVKVDREEHPDVDASYLAAASAFTGNLGWPLTVFVTPEGRAFYAGTYYPPTPVQGHPSFTQVLDAVTDAWTSRRGEVETTAAEIQGALAAQPTSDSTTLPTEADLQRVVALLAEHEDREFTGFGAAPKFPVAPIQNLLVKRAAGGDAVADALVGRTLAGMAASPLRDHVDGGFFRYATRRDWHDPHYERMLYDNALLLDAYSRREEPGSREERGSRDEPGTATITTGIASFLLATLRRPSGGFGSAQDSESILDGARNEGGWYALDAEERARHPAPAVDDKVLTGWNGLAIGALAEAGARHGHPEWIRAARDAAAHLLAEHRTPTGELLRAGSDRGLSAAPATLEDYGMLATGLIRLALATGDAAWAVEARTLVDACLLPGGEPTTEPENEPSGDKSGAWAPDPRVFAPPTPGNPVLLAQGTQLSRDPSEGAYPSGLSAMATAAFLLSQLSASPVHRDAASRAVASVTALALDSPIAFGASLSLAADLAAEATQLVVVAPEAERDGPLARAARDFAGPGRIAAVVTPEQALAWAAAGFELFEGRTALDGHATAYLCRDFACRLPVTTVEALQAG</sequence>
<name>A0ABP8VT23_9MICO</name>
<protein>
    <submittedName>
        <fullName evidence="3">Thioredoxin domain-containing protein</fullName>
    </submittedName>
</protein>
<evidence type="ECO:0000259" key="2">
    <source>
        <dbReference type="Pfam" id="PF03190"/>
    </source>
</evidence>
<keyword evidence="4" id="KW-1185">Reference proteome</keyword>
<dbReference type="InterPro" id="IPR008928">
    <property type="entry name" value="6-hairpin_glycosidase_sf"/>
</dbReference>
<dbReference type="InterPro" id="IPR036249">
    <property type="entry name" value="Thioredoxin-like_sf"/>
</dbReference>
<dbReference type="PANTHER" id="PTHR42899">
    <property type="entry name" value="SPERMATOGENESIS-ASSOCIATED PROTEIN 20"/>
    <property type="match status" value="1"/>
</dbReference>
<feature type="region of interest" description="Disordered" evidence="1">
    <location>
        <begin position="457"/>
        <end position="481"/>
    </location>
</feature>
<proteinExistence type="predicted"/>
<gene>
    <name evidence="3" type="ORF">GCM10025780_14590</name>
</gene>
<evidence type="ECO:0000313" key="4">
    <source>
        <dbReference type="Proteomes" id="UP001501295"/>
    </source>
</evidence>
<reference evidence="4" key="1">
    <citation type="journal article" date="2019" name="Int. J. Syst. Evol. Microbiol.">
        <title>The Global Catalogue of Microorganisms (GCM) 10K type strain sequencing project: providing services to taxonomists for standard genome sequencing and annotation.</title>
        <authorList>
            <consortium name="The Broad Institute Genomics Platform"/>
            <consortium name="The Broad Institute Genome Sequencing Center for Infectious Disease"/>
            <person name="Wu L."/>
            <person name="Ma J."/>
        </authorList>
    </citation>
    <scope>NUCLEOTIDE SEQUENCE [LARGE SCALE GENOMIC DNA]</scope>
    <source>
        <strain evidence="4">JCM 18956</strain>
    </source>
</reference>
<dbReference type="InterPro" id="IPR024705">
    <property type="entry name" value="Ssp411"/>
</dbReference>
<dbReference type="Gene3D" id="3.40.30.10">
    <property type="entry name" value="Glutaredoxin"/>
    <property type="match status" value="1"/>
</dbReference>
<organism evidence="3 4">
    <name type="scientific">Frondihabitans cladoniiphilus</name>
    <dbReference type="NCBI Taxonomy" id="715785"/>
    <lineage>
        <taxon>Bacteria</taxon>
        <taxon>Bacillati</taxon>
        <taxon>Actinomycetota</taxon>
        <taxon>Actinomycetes</taxon>
        <taxon>Micrococcales</taxon>
        <taxon>Microbacteriaceae</taxon>
        <taxon>Frondihabitans</taxon>
    </lineage>
</organism>
<dbReference type="CDD" id="cd02955">
    <property type="entry name" value="SSP411"/>
    <property type="match status" value="1"/>
</dbReference>
<dbReference type="SUPFAM" id="SSF52833">
    <property type="entry name" value="Thioredoxin-like"/>
    <property type="match status" value="1"/>
</dbReference>
<comment type="caution">
    <text evidence="3">The sequence shown here is derived from an EMBL/GenBank/DDBJ whole genome shotgun (WGS) entry which is preliminary data.</text>
</comment>
<dbReference type="InterPro" id="IPR004879">
    <property type="entry name" value="Ssp411-like_TRX"/>
</dbReference>
<dbReference type="SUPFAM" id="SSF48208">
    <property type="entry name" value="Six-hairpin glycosidases"/>
    <property type="match status" value="1"/>
</dbReference>
<evidence type="ECO:0000313" key="3">
    <source>
        <dbReference type="EMBL" id="GAA4671796.1"/>
    </source>
</evidence>
<feature type="domain" description="Spermatogenesis-associated protein 20-like TRX" evidence="2">
    <location>
        <begin position="6"/>
        <end position="166"/>
    </location>
</feature>
<dbReference type="EMBL" id="BAABLM010000002">
    <property type="protein sequence ID" value="GAA4671796.1"/>
    <property type="molecule type" value="Genomic_DNA"/>
</dbReference>
<dbReference type="PIRSF" id="PIRSF006402">
    <property type="entry name" value="UCP006402_thioredoxin"/>
    <property type="match status" value="1"/>
</dbReference>
<dbReference type="PANTHER" id="PTHR42899:SF1">
    <property type="entry name" value="SPERMATOGENESIS-ASSOCIATED PROTEIN 20"/>
    <property type="match status" value="1"/>
</dbReference>
<accession>A0ABP8VT23</accession>
<dbReference type="Pfam" id="PF03190">
    <property type="entry name" value="Thioredox_DsbH"/>
    <property type="match status" value="1"/>
</dbReference>